<comment type="caution">
    <text evidence="3">The sequence shown here is derived from an EMBL/GenBank/DDBJ whole genome shotgun (WGS) entry which is preliminary data.</text>
</comment>
<organism evidence="3 4">
    <name type="scientific">Fistulifera solaris</name>
    <name type="common">Oleaginous diatom</name>
    <dbReference type="NCBI Taxonomy" id="1519565"/>
    <lineage>
        <taxon>Eukaryota</taxon>
        <taxon>Sar</taxon>
        <taxon>Stramenopiles</taxon>
        <taxon>Ochrophyta</taxon>
        <taxon>Bacillariophyta</taxon>
        <taxon>Bacillariophyceae</taxon>
        <taxon>Bacillariophycidae</taxon>
        <taxon>Naviculales</taxon>
        <taxon>Naviculaceae</taxon>
        <taxon>Fistulifera</taxon>
    </lineage>
</organism>
<evidence type="ECO:0000313" key="4">
    <source>
        <dbReference type="Proteomes" id="UP000198406"/>
    </source>
</evidence>
<dbReference type="EMBL" id="BDSP01000014">
    <property type="protein sequence ID" value="GAX10053.1"/>
    <property type="molecule type" value="Genomic_DNA"/>
</dbReference>
<evidence type="ECO:0000256" key="1">
    <source>
        <dbReference type="SAM" id="MobiDB-lite"/>
    </source>
</evidence>
<dbReference type="InterPro" id="IPR000008">
    <property type="entry name" value="C2_dom"/>
</dbReference>
<proteinExistence type="predicted"/>
<feature type="region of interest" description="Disordered" evidence="1">
    <location>
        <begin position="102"/>
        <end position="132"/>
    </location>
</feature>
<sequence length="448" mass="48906">MQEPSSTYEATQARQRTLAQPDKVHWDGEVSFRDHPYRQLHHQRGIIGAFRVRLLEASNLKRSYWSPLAIGPVKLLGLSKAHGNVSSFCSFSLDTASAYDDNDSLAPSTSHRKPAPTSKPPPKRPTVVSPVIPENNNPVWDNFQFDFPLRKGFMAQDGMRLLLTVRVNEDSTPVETLMPGGLSDGDARLLGMGSLDITDLCLGCTSEGDPVPGVIDAWIPISLPNKDRLLVSNEKNEDSNIIASSEQSTGMVRVLVSYGPSGLEPHEKDIVALEAFARRNPSTSSCRPLLPPLRPLTVVERRGAFLLCEYSLSDQGRKKAFVRLHRNSVFVIERQNLADAAHNLALLPFDVMMSTPMGRASAQALGPVSAAGKELLMPALLSLKLLWVAARTTTLAGLSGAQALGSTLWQEGSTSLTASHHSDSNLSLRGHDHYRNHRDGALSQFAQL</sequence>
<dbReference type="InParanoid" id="A0A1Z5J7T0"/>
<reference evidence="3 4" key="1">
    <citation type="journal article" date="2015" name="Plant Cell">
        <title>Oil accumulation by the oleaginous diatom Fistulifera solaris as revealed by the genome and transcriptome.</title>
        <authorList>
            <person name="Tanaka T."/>
            <person name="Maeda Y."/>
            <person name="Veluchamy A."/>
            <person name="Tanaka M."/>
            <person name="Abida H."/>
            <person name="Marechal E."/>
            <person name="Bowler C."/>
            <person name="Muto M."/>
            <person name="Sunaga Y."/>
            <person name="Tanaka M."/>
            <person name="Yoshino T."/>
            <person name="Taniguchi T."/>
            <person name="Fukuda Y."/>
            <person name="Nemoto M."/>
            <person name="Matsumoto M."/>
            <person name="Wong P.S."/>
            <person name="Aburatani S."/>
            <person name="Fujibuchi W."/>
        </authorList>
    </citation>
    <scope>NUCLEOTIDE SEQUENCE [LARGE SCALE GENOMIC DNA]</scope>
    <source>
        <strain evidence="3 4">JPCC DA0580</strain>
    </source>
</reference>
<dbReference type="Proteomes" id="UP000198406">
    <property type="component" value="Unassembled WGS sequence"/>
</dbReference>
<dbReference type="AlphaFoldDB" id="A0A1Z5J7T0"/>
<evidence type="ECO:0000259" key="2">
    <source>
        <dbReference type="SMART" id="SM00239"/>
    </source>
</evidence>
<evidence type="ECO:0000313" key="3">
    <source>
        <dbReference type="EMBL" id="GAX10053.1"/>
    </source>
</evidence>
<keyword evidence="4" id="KW-1185">Reference proteome</keyword>
<dbReference type="SMART" id="SM00239">
    <property type="entry name" value="C2"/>
    <property type="match status" value="1"/>
</dbReference>
<accession>A0A1Z5J7T0</accession>
<protein>
    <recommendedName>
        <fullName evidence="2">C2 domain-containing protein</fullName>
    </recommendedName>
</protein>
<name>A0A1Z5J7T0_FISSO</name>
<gene>
    <name evidence="3" type="ORF">FisN_25Lh096</name>
</gene>
<feature type="domain" description="C2" evidence="2">
    <location>
        <begin position="49"/>
        <end position="209"/>
    </location>
</feature>
<dbReference type="OrthoDB" id="73919at2759"/>